<proteinExistence type="predicted"/>
<dbReference type="GeneID" id="36602739"/>
<evidence type="ECO:0000313" key="1">
    <source>
        <dbReference type="EMBL" id="PTB61339.1"/>
    </source>
</evidence>
<evidence type="ECO:0000313" key="2">
    <source>
        <dbReference type="Proteomes" id="UP000241546"/>
    </source>
</evidence>
<dbReference type="RefSeq" id="XP_024744659.1">
    <property type="nucleotide sequence ID" value="XM_024894621.1"/>
</dbReference>
<dbReference type="AlphaFoldDB" id="A0A2T4AWC9"/>
<dbReference type="EMBL" id="KZ680680">
    <property type="protein sequence ID" value="PTB61339.1"/>
    <property type="molecule type" value="Genomic_DNA"/>
</dbReference>
<reference evidence="2" key="1">
    <citation type="submission" date="2016-07" db="EMBL/GenBank/DDBJ databases">
        <title>Multiple horizontal gene transfer events from other fungi enriched the ability of initially mycotrophic Trichoderma (Ascomycota) to feed on dead plant biomass.</title>
        <authorList>
            <consortium name="DOE Joint Genome Institute"/>
            <person name="Atanasova L."/>
            <person name="Chenthamara K."/>
            <person name="Zhang J."/>
            <person name="Grujic M."/>
            <person name="Henrissat B."/>
            <person name="Kuo A."/>
            <person name="Aerts A."/>
            <person name="Salamov A."/>
            <person name="Lipzen A."/>
            <person name="Labutti K."/>
            <person name="Barry K."/>
            <person name="Miao Y."/>
            <person name="Rahimi M.J."/>
            <person name="Shen Q."/>
            <person name="Grigoriev I.V."/>
            <person name="Kubicek C.P."/>
            <person name="Druzhinina I.S."/>
        </authorList>
    </citation>
    <scope>NUCLEOTIDE SEQUENCE [LARGE SCALE GENOMIC DNA]</scope>
    <source>
        <strain evidence="2">TUCIM 6016</strain>
    </source>
</reference>
<organism evidence="1 2">
    <name type="scientific">Trichoderma citrinoviride</name>
    <dbReference type="NCBI Taxonomy" id="58853"/>
    <lineage>
        <taxon>Eukaryota</taxon>
        <taxon>Fungi</taxon>
        <taxon>Dikarya</taxon>
        <taxon>Ascomycota</taxon>
        <taxon>Pezizomycotina</taxon>
        <taxon>Sordariomycetes</taxon>
        <taxon>Hypocreomycetidae</taxon>
        <taxon>Hypocreales</taxon>
        <taxon>Hypocreaceae</taxon>
        <taxon>Trichoderma</taxon>
    </lineage>
</organism>
<keyword evidence="2" id="KW-1185">Reference proteome</keyword>
<gene>
    <name evidence="1" type="ORF">BBK36DRAFT_1164154</name>
</gene>
<name>A0A2T4AWC9_9HYPO</name>
<accession>A0A2T4AWC9</accession>
<sequence>MSKPRFCNPHRRACNLLSSFCHLHRQPRPIAPPRASASLLAVTVSASLYISRLTNRLAAIPVGVESVAGSAAAL</sequence>
<protein>
    <submittedName>
        <fullName evidence="1">Uncharacterized protein</fullName>
    </submittedName>
</protein>
<dbReference type="Proteomes" id="UP000241546">
    <property type="component" value="Unassembled WGS sequence"/>
</dbReference>